<gene>
    <name evidence="2" type="ORF">CYMTET_47793</name>
</gene>
<dbReference type="Proteomes" id="UP001190700">
    <property type="component" value="Unassembled WGS sequence"/>
</dbReference>
<reference evidence="2 3" key="1">
    <citation type="journal article" date="2015" name="Genome Biol. Evol.">
        <title>Comparative Genomics of a Bacterivorous Green Alga Reveals Evolutionary Causalities and Consequences of Phago-Mixotrophic Mode of Nutrition.</title>
        <authorList>
            <person name="Burns J.A."/>
            <person name="Paasch A."/>
            <person name="Narechania A."/>
            <person name="Kim E."/>
        </authorList>
    </citation>
    <scope>NUCLEOTIDE SEQUENCE [LARGE SCALE GENOMIC DNA]</scope>
    <source>
        <strain evidence="2 3">PLY_AMNH</strain>
    </source>
</reference>
<dbReference type="AlphaFoldDB" id="A0AAE0BUW7"/>
<sequence length="249" mass="26227">MNGPSLILNTSSIVCAKSIVAGPNVRGVQGAPRRNGAGDALAANISGRRNPQQNSPGYNLRDPRPSSASPSYTGKAGRRLQTHDTHPYQTTSSGTCGDADMYADCRVITSLDECEQAAAYFSTADVSYTAETYDTVSIPYGCYMSSESEVLMNNNGLWGCDCGYQISACRELQHCICACGTNTPTTSSPTASPTTVSPTTSPTQKTANPTENPTTQPALAPTTSPTPQTANPTEDPYPADQRSDPPPYP</sequence>
<feature type="compositionally biased region" description="Polar residues" evidence="1">
    <location>
        <begin position="204"/>
        <end position="232"/>
    </location>
</feature>
<organism evidence="2 3">
    <name type="scientific">Cymbomonas tetramitiformis</name>
    <dbReference type="NCBI Taxonomy" id="36881"/>
    <lineage>
        <taxon>Eukaryota</taxon>
        <taxon>Viridiplantae</taxon>
        <taxon>Chlorophyta</taxon>
        <taxon>Pyramimonadophyceae</taxon>
        <taxon>Pyramimonadales</taxon>
        <taxon>Pyramimonadaceae</taxon>
        <taxon>Cymbomonas</taxon>
    </lineage>
</organism>
<feature type="compositionally biased region" description="Polar residues" evidence="1">
    <location>
        <begin position="47"/>
        <end position="57"/>
    </location>
</feature>
<accession>A0AAE0BUW7</accession>
<proteinExistence type="predicted"/>
<keyword evidence="3" id="KW-1185">Reference proteome</keyword>
<comment type="caution">
    <text evidence="2">The sequence shown here is derived from an EMBL/GenBank/DDBJ whole genome shotgun (WGS) entry which is preliminary data.</text>
</comment>
<feature type="compositionally biased region" description="Low complexity" evidence="1">
    <location>
        <begin position="184"/>
        <end position="203"/>
    </location>
</feature>
<evidence type="ECO:0000313" key="3">
    <source>
        <dbReference type="Proteomes" id="UP001190700"/>
    </source>
</evidence>
<evidence type="ECO:0000313" key="2">
    <source>
        <dbReference type="EMBL" id="KAK3242519.1"/>
    </source>
</evidence>
<protein>
    <submittedName>
        <fullName evidence="2">Uncharacterized protein</fullName>
    </submittedName>
</protein>
<feature type="region of interest" description="Disordered" evidence="1">
    <location>
        <begin position="184"/>
        <end position="249"/>
    </location>
</feature>
<evidence type="ECO:0000256" key="1">
    <source>
        <dbReference type="SAM" id="MobiDB-lite"/>
    </source>
</evidence>
<name>A0AAE0BUW7_9CHLO</name>
<dbReference type="EMBL" id="LGRX02033155">
    <property type="protein sequence ID" value="KAK3242519.1"/>
    <property type="molecule type" value="Genomic_DNA"/>
</dbReference>
<feature type="region of interest" description="Disordered" evidence="1">
    <location>
        <begin position="25"/>
        <end position="92"/>
    </location>
</feature>